<dbReference type="OrthoDB" id="3537171at2759"/>
<feature type="region of interest" description="Disordered" evidence="1">
    <location>
        <begin position="252"/>
        <end position="361"/>
    </location>
</feature>
<keyword evidence="3" id="KW-1185">Reference proteome</keyword>
<dbReference type="Proteomes" id="UP000696280">
    <property type="component" value="Unassembled WGS sequence"/>
</dbReference>
<accession>A0A9N9PRM6</accession>
<evidence type="ECO:0000313" key="2">
    <source>
        <dbReference type="EMBL" id="CAG8951622.1"/>
    </source>
</evidence>
<evidence type="ECO:0000256" key="1">
    <source>
        <dbReference type="SAM" id="MobiDB-lite"/>
    </source>
</evidence>
<evidence type="ECO:0000313" key="3">
    <source>
        <dbReference type="Proteomes" id="UP000696280"/>
    </source>
</evidence>
<dbReference type="AlphaFoldDB" id="A0A9N9PRM6"/>
<dbReference type="EMBL" id="CAJVRL010000044">
    <property type="protein sequence ID" value="CAG8951622.1"/>
    <property type="molecule type" value="Genomic_DNA"/>
</dbReference>
<name>A0A9N9PRM6_9HELO</name>
<comment type="caution">
    <text evidence="2">The sequence shown here is derived from an EMBL/GenBank/DDBJ whole genome shotgun (WGS) entry which is preliminary data.</text>
</comment>
<organism evidence="2 3">
    <name type="scientific">Hymenoscyphus fraxineus</name>
    <dbReference type="NCBI Taxonomy" id="746836"/>
    <lineage>
        <taxon>Eukaryota</taxon>
        <taxon>Fungi</taxon>
        <taxon>Dikarya</taxon>
        <taxon>Ascomycota</taxon>
        <taxon>Pezizomycotina</taxon>
        <taxon>Leotiomycetes</taxon>
        <taxon>Helotiales</taxon>
        <taxon>Helotiaceae</taxon>
        <taxon>Hymenoscyphus</taxon>
    </lineage>
</organism>
<feature type="region of interest" description="Disordered" evidence="1">
    <location>
        <begin position="201"/>
        <end position="226"/>
    </location>
</feature>
<gene>
    <name evidence="2" type="ORF">HYFRA_00005422</name>
</gene>
<sequence>MVNFRLVSSAEALQIAEGSILFLPPREIIPKDAFVDEELNAGAFNHPVVVTSCPSPKKIKHDSVVEIAIVITLPLPSLPYFVDLANLNKMTSFNNTLLKKHLAQKGIVVATNSLAAQKGGYLRVVTASKPHSADTLKLRGGKGMKRDCSYVGVRRSYKIGLRALAKYGNHHEEVDAYRLTAHATRAVNEAIGAWKEKCLKGEKKSEKKRERKLEKPKQKEVGKEVEKEGGKLVAKKTGKIEGKEAKKIPDTAKPKISKPTLDITKKGKMVKVAKPTPSKNKAGDKLVGKKLGEPNEKEVKKTPVSPKLKLTKQSLKPTEKKEVVKSTKKTPREGDIKNTKKSATNPGNEQAAVSTVSKTKKVIPVKTSTKKDTWKNTDNKIKKTKDALPRRKMSARIAAIEKRMRDLVMLDEF</sequence>
<reference evidence="2" key="1">
    <citation type="submission" date="2021-07" db="EMBL/GenBank/DDBJ databases">
        <authorList>
            <person name="Durling M."/>
        </authorList>
    </citation>
    <scope>NUCLEOTIDE SEQUENCE</scope>
</reference>
<feature type="compositionally biased region" description="Basic and acidic residues" evidence="1">
    <location>
        <begin position="281"/>
        <end position="301"/>
    </location>
</feature>
<protein>
    <submittedName>
        <fullName evidence="2">Uncharacterized protein</fullName>
    </submittedName>
</protein>
<feature type="compositionally biased region" description="Polar residues" evidence="1">
    <location>
        <begin position="341"/>
        <end position="357"/>
    </location>
</feature>
<feature type="compositionally biased region" description="Basic and acidic residues" evidence="1">
    <location>
        <begin position="317"/>
        <end position="338"/>
    </location>
</feature>
<proteinExistence type="predicted"/>